<keyword evidence="1" id="KW-0103">Bromodomain</keyword>
<protein>
    <submittedName>
        <fullName evidence="2">Uncharacterized protein</fullName>
    </submittedName>
</protein>
<feature type="non-terminal residue" evidence="2">
    <location>
        <position position="1"/>
    </location>
</feature>
<gene>
    <name evidence="2" type="ORF">UJA718_LOCUS43332</name>
</gene>
<evidence type="ECO:0000313" key="3">
    <source>
        <dbReference type="Proteomes" id="UP000663873"/>
    </source>
</evidence>
<evidence type="ECO:0000256" key="1">
    <source>
        <dbReference type="ARBA" id="ARBA00023117"/>
    </source>
</evidence>
<evidence type="ECO:0000313" key="2">
    <source>
        <dbReference type="EMBL" id="CAF4847528.1"/>
    </source>
</evidence>
<proteinExistence type="predicted"/>
<comment type="caution">
    <text evidence="2">The sequence shown here is derived from an EMBL/GenBank/DDBJ whole genome shotgun (WGS) entry which is preliminary data.</text>
</comment>
<reference evidence="2" key="1">
    <citation type="submission" date="2021-02" db="EMBL/GenBank/DDBJ databases">
        <authorList>
            <person name="Nowell W R."/>
        </authorList>
    </citation>
    <scope>NUCLEOTIDE SEQUENCE</scope>
</reference>
<organism evidence="2 3">
    <name type="scientific">Rotaria socialis</name>
    <dbReference type="NCBI Taxonomy" id="392032"/>
    <lineage>
        <taxon>Eukaryota</taxon>
        <taxon>Metazoa</taxon>
        <taxon>Spiralia</taxon>
        <taxon>Gnathifera</taxon>
        <taxon>Rotifera</taxon>
        <taxon>Eurotatoria</taxon>
        <taxon>Bdelloidea</taxon>
        <taxon>Philodinida</taxon>
        <taxon>Philodinidae</taxon>
        <taxon>Rotaria</taxon>
    </lineage>
</organism>
<name>A0A821RV70_9BILA</name>
<dbReference type="EMBL" id="CAJOBP010059911">
    <property type="protein sequence ID" value="CAF4847528.1"/>
    <property type="molecule type" value="Genomic_DNA"/>
</dbReference>
<dbReference type="AlphaFoldDB" id="A0A821RV70"/>
<dbReference type="Gene3D" id="1.20.920.10">
    <property type="entry name" value="Bromodomain-like"/>
    <property type="match status" value="1"/>
</dbReference>
<sequence>DQDGQYISDSFSELPEQAENEPFDIVYTFDMIRQNLDQRRYRRLDAFQTDLFK</sequence>
<accession>A0A821RV70</accession>
<keyword evidence="3" id="KW-1185">Reference proteome</keyword>
<dbReference type="Proteomes" id="UP000663873">
    <property type="component" value="Unassembled WGS sequence"/>
</dbReference>
<feature type="non-terminal residue" evidence="2">
    <location>
        <position position="53"/>
    </location>
</feature>
<dbReference type="InterPro" id="IPR036427">
    <property type="entry name" value="Bromodomain-like_sf"/>
</dbReference>